<dbReference type="FunFam" id="3.40.570.10:FF:000007">
    <property type="entry name" value="Alkaline nuclease"/>
    <property type="match status" value="1"/>
</dbReference>
<keyword evidence="5" id="KW-0479">Metal-binding</keyword>
<feature type="signal peptide" evidence="6">
    <location>
        <begin position="1"/>
        <end position="32"/>
    </location>
</feature>
<dbReference type="GO" id="GO:0006309">
    <property type="term" value="P:apoptotic DNA fragmentation"/>
    <property type="evidence" value="ECO:0007669"/>
    <property type="project" value="TreeGrafter"/>
</dbReference>
<dbReference type="GO" id="GO:0046872">
    <property type="term" value="F:metal ion binding"/>
    <property type="evidence" value="ECO:0007669"/>
    <property type="project" value="UniProtKB-KW"/>
</dbReference>
<dbReference type="InterPro" id="IPR044929">
    <property type="entry name" value="DNA/RNA_non-sp_Endonuclease_sf"/>
</dbReference>
<gene>
    <name evidence="8" type="ORF">QE152_g40445</name>
</gene>
<dbReference type="GO" id="GO:0003676">
    <property type="term" value="F:nucleic acid binding"/>
    <property type="evidence" value="ECO:0007669"/>
    <property type="project" value="InterPro"/>
</dbReference>
<evidence type="ECO:0000256" key="3">
    <source>
        <dbReference type="ARBA" id="ARBA00022759"/>
    </source>
</evidence>
<keyword evidence="2" id="KW-0540">Nuclease</keyword>
<dbReference type="SUPFAM" id="SSF54060">
    <property type="entry name" value="His-Me finger endonucleases"/>
    <property type="match status" value="1"/>
</dbReference>
<dbReference type="InterPro" id="IPR040255">
    <property type="entry name" value="Non-specific_endonuclease"/>
</dbReference>
<evidence type="ECO:0000256" key="4">
    <source>
        <dbReference type="PIRSR" id="PIRSR640255-1"/>
    </source>
</evidence>
<organism evidence="8 9">
    <name type="scientific">Popillia japonica</name>
    <name type="common">Japanese beetle</name>
    <dbReference type="NCBI Taxonomy" id="7064"/>
    <lineage>
        <taxon>Eukaryota</taxon>
        <taxon>Metazoa</taxon>
        <taxon>Ecdysozoa</taxon>
        <taxon>Arthropoda</taxon>
        <taxon>Hexapoda</taxon>
        <taxon>Insecta</taxon>
        <taxon>Pterygota</taxon>
        <taxon>Neoptera</taxon>
        <taxon>Endopterygota</taxon>
        <taxon>Coleoptera</taxon>
        <taxon>Polyphaga</taxon>
        <taxon>Scarabaeiformia</taxon>
        <taxon>Scarabaeidae</taxon>
        <taxon>Rutelinae</taxon>
        <taxon>Popillia</taxon>
    </lineage>
</organism>
<keyword evidence="6" id="KW-0732">Signal</keyword>
<dbReference type="PANTHER" id="PTHR13966">
    <property type="entry name" value="ENDONUCLEASE RELATED"/>
    <property type="match status" value="1"/>
</dbReference>
<comment type="caution">
    <text evidence="8">The sequence shown here is derived from an EMBL/GenBank/DDBJ whole genome shotgun (WGS) entry which is preliminary data.</text>
</comment>
<dbReference type="InterPro" id="IPR044925">
    <property type="entry name" value="His-Me_finger_sf"/>
</dbReference>
<evidence type="ECO:0000256" key="2">
    <source>
        <dbReference type="ARBA" id="ARBA00022722"/>
    </source>
</evidence>
<feature type="domain" description="DNA/RNA non-specific endonuclease/pyrophosphatase/phosphodiesterase" evidence="7">
    <location>
        <begin position="148"/>
        <end position="393"/>
    </location>
</feature>
<dbReference type="GO" id="GO:0000014">
    <property type="term" value="F:single-stranded DNA endodeoxyribonuclease activity"/>
    <property type="evidence" value="ECO:0007669"/>
    <property type="project" value="TreeGrafter"/>
</dbReference>
<comment type="similarity">
    <text evidence="1">Belongs to the DNA/RNA non-specific endonuclease family.</text>
</comment>
<dbReference type="Proteomes" id="UP001458880">
    <property type="component" value="Unassembled WGS sequence"/>
</dbReference>
<evidence type="ECO:0000313" key="8">
    <source>
        <dbReference type="EMBL" id="KAK9678902.1"/>
    </source>
</evidence>
<sequence length="439" mass="49480">MHFNVKRHNKGDMVSSFATLILLLQFVFPAYSSDCTISINNDLSEPQPLVLNPRGGDGIYAFYLPDNGDIITFAENQLGKLVLDGTLTRSDIGQARCVSGSFFIGEQTLPFSAITCSRIPYHIARYTGGTCTSGHREIEVGFQLSNRFLRHLRICYDSNLQSVIYSEYNLTKTIAGFQAGYPRPSWLQGSGFYTVGALNVNKLYTRAQQRITINALLGLDAFDFKYVAERGDLYLARGHLAAKADFIYGAQHRLTFYFVNAAPQWQIFNGQNWKYLEDNIRKFASRNNVDLIIYTGTHGVATLPHATSGADTELYLYANGTTRGIPIPRLFWKVFYEPKTRTGAAFIGVNNPYIMDPAKDIICTDICDRYDWLTWKADNVTLGYCYCCTLDEFSKTVTTLPSVQISQFAQACVPSILLIFVIQFYVHSRLIRCQLYSLS</sequence>
<dbReference type="SMART" id="SM00892">
    <property type="entry name" value="Endonuclease_NS"/>
    <property type="match status" value="1"/>
</dbReference>
<evidence type="ECO:0000313" key="9">
    <source>
        <dbReference type="Proteomes" id="UP001458880"/>
    </source>
</evidence>
<evidence type="ECO:0000256" key="6">
    <source>
        <dbReference type="SAM" id="SignalP"/>
    </source>
</evidence>
<dbReference type="GO" id="GO:0005634">
    <property type="term" value="C:nucleus"/>
    <property type="evidence" value="ECO:0007669"/>
    <property type="project" value="TreeGrafter"/>
</dbReference>
<evidence type="ECO:0000256" key="1">
    <source>
        <dbReference type="ARBA" id="ARBA00010052"/>
    </source>
</evidence>
<feature type="binding site" evidence="5">
    <location>
        <position position="269"/>
    </location>
    <ligand>
        <name>Mg(2+)</name>
        <dbReference type="ChEBI" id="CHEBI:18420"/>
        <note>catalytic</note>
    </ligand>
</feature>
<dbReference type="AlphaFoldDB" id="A0AAW1HQ79"/>
<evidence type="ECO:0000259" key="7">
    <source>
        <dbReference type="SMART" id="SM00892"/>
    </source>
</evidence>
<reference evidence="8 9" key="1">
    <citation type="journal article" date="2024" name="BMC Genomics">
        <title>De novo assembly and annotation of Popillia japonica's genome with initial clues to its potential as an invasive pest.</title>
        <authorList>
            <person name="Cucini C."/>
            <person name="Boschi S."/>
            <person name="Funari R."/>
            <person name="Cardaioli E."/>
            <person name="Iannotti N."/>
            <person name="Marturano G."/>
            <person name="Paoli F."/>
            <person name="Bruttini M."/>
            <person name="Carapelli A."/>
            <person name="Frati F."/>
            <person name="Nardi F."/>
        </authorList>
    </citation>
    <scope>NUCLEOTIDE SEQUENCE [LARGE SCALE GENOMIC DNA]</scope>
    <source>
        <strain evidence="8">DMR45628</strain>
    </source>
</reference>
<dbReference type="GO" id="GO:0005743">
    <property type="term" value="C:mitochondrial inner membrane"/>
    <property type="evidence" value="ECO:0007669"/>
    <property type="project" value="TreeGrafter"/>
</dbReference>
<dbReference type="GO" id="GO:0004521">
    <property type="term" value="F:RNA endonuclease activity"/>
    <property type="evidence" value="ECO:0007669"/>
    <property type="project" value="TreeGrafter"/>
</dbReference>
<dbReference type="Pfam" id="PF01223">
    <property type="entry name" value="Endonuclease_NS"/>
    <property type="match status" value="1"/>
</dbReference>
<dbReference type="CDD" id="cd00091">
    <property type="entry name" value="NUC"/>
    <property type="match status" value="1"/>
</dbReference>
<keyword evidence="9" id="KW-1185">Reference proteome</keyword>
<name>A0AAW1HQ79_POPJA</name>
<proteinExistence type="inferred from homology"/>
<feature type="active site" description="Proton acceptor" evidence="4">
    <location>
        <position position="239"/>
    </location>
</feature>
<dbReference type="InterPro" id="IPR001604">
    <property type="entry name" value="Endo_G_ENPP1-like_dom"/>
</dbReference>
<protein>
    <submittedName>
        <fullName evidence="8">DNA/RNA non-specific endonuclease</fullName>
    </submittedName>
</protein>
<dbReference type="PANTHER" id="PTHR13966:SF19">
    <property type="entry name" value="NUCLEASE EXOG, MITOCHONDRIAL"/>
    <property type="match status" value="1"/>
</dbReference>
<evidence type="ECO:0000256" key="5">
    <source>
        <dbReference type="PIRSR" id="PIRSR640255-2"/>
    </source>
</evidence>
<keyword evidence="3 8" id="KW-0255">Endonuclease</keyword>
<dbReference type="Gene3D" id="3.40.570.10">
    <property type="entry name" value="Extracellular Endonuclease, subunit A"/>
    <property type="match status" value="1"/>
</dbReference>
<accession>A0AAW1HQ79</accession>
<dbReference type="EMBL" id="JASPKY010001170">
    <property type="protein sequence ID" value="KAK9678902.1"/>
    <property type="molecule type" value="Genomic_DNA"/>
</dbReference>
<keyword evidence="3 8" id="KW-0378">Hydrolase</keyword>
<feature type="chain" id="PRO_5043654319" evidence="6">
    <location>
        <begin position="33"/>
        <end position="439"/>
    </location>
</feature>